<dbReference type="KEGG" id="cme:CYME_CMI170C"/>
<evidence type="ECO:0000313" key="2">
    <source>
        <dbReference type="Proteomes" id="UP000007014"/>
    </source>
</evidence>
<reference evidence="1 2" key="2">
    <citation type="journal article" date="2007" name="BMC Biol.">
        <title>A 100%-complete sequence reveals unusually simple genomic features in the hot-spring red alga Cyanidioschyzon merolae.</title>
        <authorList>
            <person name="Nozaki H."/>
            <person name="Takano H."/>
            <person name="Misumi O."/>
            <person name="Terasawa K."/>
            <person name="Matsuzaki M."/>
            <person name="Maruyama S."/>
            <person name="Nishida K."/>
            <person name="Yagisawa F."/>
            <person name="Yoshida Y."/>
            <person name="Fujiwara T."/>
            <person name="Takio S."/>
            <person name="Tamura K."/>
            <person name="Chung S.J."/>
            <person name="Nakamura S."/>
            <person name="Kuroiwa H."/>
            <person name="Tanaka K."/>
            <person name="Sato N."/>
            <person name="Kuroiwa T."/>
        </authorList>
    </citation>
    <scope>NUCLEOTIDE SEQUENCE [LARGE SCALE GENOMIC DNA]</scope>
    <source>
        <strain evidence="1 2">10D</strain>
    </source>
</reference>
<dbReference type="GeneID" id="16993615"/>
<evidence type="ECO:0000313" key="1">
    <source>
        <dbReference type="EMBL" id="BAM80051.1"/>
    </source>
</evidence>
<accession>M1UR42</accession>
<organism evidence="1 2">
    <name type="scientific">Cyanidioschyzon merolae (strain NIES-3377 / 10D)</name>
    <name type="common">Unicellular red alga</name>
    <dbReference type="NCBI Taxonomy" id="280699"/>
    <lineage>
        <taxon>Eukaryota</taxon>
        <taxon>Rhodophyta</taxon>
        <taxon>Bangiophyceae</taxon>
        <taxon>Cyanidiales</taxon>
        <taxon>Cyanidiaceae</taxon>
        <taxon>Cyanidioschyzon</taxon>
    </lineage>
</organism>
<name>M1UR42_CYAM1</name>
<keyword evidence="2" id="KW-1185">Reference proteome</keyword>
<dbReference type="RefSeq" id="XP_005536337.1">
    <property type="nucleotide sequence ID" value="XM_005536280.1"/>
</dbReference>
<reference evidence="1 2" key="1">
    <citation type="journal article" date="2004" name="Nature">
        <title>Genome sequence of the ultrasmall unicellular red alga Cyanidioschyzon merolae 10D.</title>
        <authorList>
            <person name="Matsuzaki M."/>
            <person name="Misumi O."/>
            <person name="Shin-i T."/>
            <person name="Maruyama S."/>
            <person name="Takahara M."/>
            <person name="Miyagishima S."/>
            <person name="Mori T."/>
            <person name="Nishida K."/>
            <person name="Yagisawa F."/>
            <person name="Nishida K."/>
            <person name="Yoshida Y."/>
            <person name="Nishimura Y."/>
            <person name="Nakao S."/>
            <person name="Kobayashi T."/>
            <person name="Momoyama Y."/>
            <person name="Higashiyama T."/>
            <person name="Minoda A."/>
            <person name="Sano M."/>
            <person name="Nomoto H."/>
            <person name="Oishi K."/>
            <person name="Hayashi H."/>
            <person name="Ohta F."/>
            <person name="Nishizaka S."/>
            <person name="Haga S."/>
            <person name="Miura S."/>
            <person name="Morishita T."/>
            <person name="Kabeya Y."/>
            <person name="Terasawa K."/>
            <person name="Suzuki Y."/>
            <person name="Ishii Y."/>
            <person name="Asakawa S."/>
            <person name="Takano H."/>
            <person name="Ohta N."/>
            <person name="Kuroiwa H."/>
            <person name="Tanaka K."/>
            <person name="Shimizu N."/>
            <person name="Sugano S."/>
            <person name="Sato N."/>
            <person name="Nozaki H."/>
            <person name="Ogasawara N."/>
            <person name="Kohara Y."/>
            <person name="Kuroiwa T."/>
        </authorList>
    </citation>
    <scope>NUCLEOTIDE SEQUENCE [LARGE SCALE GENOMIC DNA]</scope>
    <source>
        <strain evidence="1 2">10D</strain>
    </source>
</reference>
<dbReference type="EMBL" id="AP006491">
    <property type="protein sequence ID" value="BAM80051.1"/>
    <property type="molecule type" value="Genomic_DNA"/>
</dbReference>
<sequence length="199" mass="21027">MGASASTRITVAFDACSRATDVAAANAAATAAAAAWTHARTQVSVRVRGACDRGLYVRPASAAVVFDGKREALHARSASSISSNDGQARLRTVRQCGRWRMSGEARSASVSSGCVWGAELRGKRLARPTRDRCVSVSGVSWRDLAVLQGVIHVRGIRCRSAEDAGSGSRFSLCVTETGGGTAWHRYLIPGLAESLEMNF</sequence>
<proteinExistence type="predicted"/>
<gene>
    <name evidence="1" type="ORF">CYME_CMI170C</name>
</gene>
<dbReference type="Proteomes" id="UP000007014">
    <property type="component" value="Chromosome 9"/>
</dbReference>
<dbReference type="AlphaFoldDB" id="M1UR42"/>
<protein>
    <submittedName>
        <fullName evidence="1">Uncharacterized protein</fullName>
    </submittedName>
</protein>